<evidence type="ECO:0000313" key="11">
    <source>
        <dbReference type="Proteomes" id="UP000624404"/>
    </source>
</evidence>
<dbReference type="NCBIfam" id="NF006826">
    <property type="entry name" value="PRK09347.1-3"/>
    <property type="match status" value="1"/>
</dbReference>
<evidence type="ECO:0000259" key="9">
    <source>
        <dbReference type="Pfam" id="PF01227"/>
    </source>
</evidence>
<evidence type="ECO:0000313" key="10">
    <source>
        <dbReference type="EMBL" id="CAD6440147.1"/>
    </source>
</evidence>
<dbReference type="InterPro" id="IPR001474">
    <property type="entry name" value="GTP_CycHdrlase_I"/>
</dbReference>
<dbReference type="InterPro" id="IPR018234">
    <property type="entry name" value="GTP_CycHdrlase_I_CS"/>
</dbReference>
<evidence type="ECO:0000256" key="5">
    <source>
        <dbReference type="ARBA" id="ARBA00017272"/>
    </source>
</evidence>
<accession>A0A8H2VMK2</accession>
<sequence length="268" mass="29863">MSTNSGFANEAPRLPSKNEMEFLALLKKITIQETIDHDIIEQDTSDQALVGQSDSTQIADNQFPSSTQSEIATTVKTLLLQIGENPNREGLKKTPDRYAKALLDLTKGYKSSVEDVVNGAIFNVDTKDIVIVSDIDVSSLCEHHMLPFFGKVHIGYIPNGRVIGLSKLLRIVDIFARRLQVQERLTKQIAEAIEEVLSPLGVAVILECKHMCMMMRGVEKTGSLTSTKWMSGLLKDDLNEQRNFHTLLDRIGFLDSIAENVKRGMPHI</sequence>
<comment type="similarity">
    <text evidence="3">Belongs to the GTP cyclohydrolase I family.</text>
</comment>
<keyword evidence="7" id="KW-0289">Folate biosynthesis</keyword>
<comment type="catalytic activity">
    <reaction evidence="1">
        <text>GTP + H2O = 7,8-dihydroneopterin 3'-triphosphate + formate + H(+)</text>
        <dbReference type="Rhea" id="RHEA:17473"/>
        <dbReference type="ChEBI" id="CHEBI:15377"/>
        <dbReference type="ChEBI" id="CHEBI:15378"/>
        <dbReference type="ChEBI" id="CHEBI:15740"/>
        <dbReference type="ChEBI" id="CHEBI:37565"/>
        <dbReference type="ChEBI" id="CHEBI:58462"/>
        <dbReference type="EC" id="3.5.4.16"/>
    </reaction>
</comment>
<dbReference type="GO" id="GO:0006729">
    <property type="term" value="P:tetrahydrobiopterin biosynthetic process"/>
    <property type="evidence" value="ECO:0007669"/>
    <property type="project" value="TreeGrafter"/>
</dbReference>
<dbReference type="InterPro" id="IPR043134">
    <property type="entry name" value="GTP-CH-I_N"/>
</dbReference>
<dbReference type="GO" id="GO:0003934">
    <property type="term" value="F:GTP cyclohydrolase I activity"/>
    <property type="evidence" value="ECO:0007669"/>
    <property type="project" value="UniProtKB-EC"/>
</dbReference>
<dbReference type="EC" id="3.5.4.16" evidence="4"/>
<dbReference type="Pfam" id="PF01227">
    <property type="entry name" value="GTP_cyclohydroI"/>
    <property type="match status" value="1"/>
</dbReference>
<dbReference type="Gene3D" id="1.10.286.10">
    <property type="match status" value="1"/>
</dbReference>
<evidence type="ECO:0000256" key="2">
    <source>
        <dbReference type="ARBA" id="ARBA00005080"/>
    </source>
</evidence>
<dbReference type="InterPro" id="IPR043133">
    <property type="entry name" value="GTP-CH-I_C/QueF"/>
</dbReference>
<dbReference type="UniPathway" id="UPA00848">
    <property type="reaction ID" value="UER00151"/>
</dbReference>
<evidence type="ECO:0000256" key="6">
    <source>
        <dbReference type="ARBA" id="ARBA00022801"/>
    </source>
</evidence>
<dbReference type="GO" id="GO:0005737">
    <property type="term" value="C:cytoplasm"/>
    <property type="evidence" value="ECO:0007669"/>
    <property type="project" value="TreeGrafter"/>
</dbReference>
<feature type="domain" description="GTP cyclohydrolase I" evidence="9">
    <location>
        <begin position="72"/>
        <end position="247"/>
    </location>
</feature>
<evidence type="ECO:0000256" key="7">
    <source>
        <dbReference type="ARBA" id="ARBA00022909"/>
    </source>
</evidence>
<dbReference type="AlphaFoldDB" id="A0A8H2VMK2"/>
<name>A0A8H2VMK2_9HELO</name>
<dbReference type="PANTHER" id="PTHR11109:SF7">
    <property type="entry name" value="GTP CYCLOHYDROLASE 1"/>
    <property type="match status" value="1"/>
</dbReference>
<dbReference type="NCBIfam" id="TIGR00063">
    <property type="entry name" value="folE"/>
    <property type="match status" value="1"/>
</dbReference>
<keyword evidence="6" id="KW-0378">Hydrolase</keyword>
<evidence type="ECO:0000256" key="8">
    <source>
        <dbReference type="ARBA" id="ARBA00030854"/>
    </source>
</evidence>
<evidence type="ECO:0000256" key="1">
    <source>
        <dbReference type="ARBA" id="ARBA00001052"/>
    </source>
</evidence>
<dbReference type="GO" id="GO:0008270">
    <property type="term" value="F:zinc ion binding"/>
    <property type="evidence" value="ECO:0007669"/>
    <property type="project" value="TreeGrafter"/>
</dbReference>
<evidence type="ECO:0000256" key="4">
    <source>
        <dbReference type="ARBA" id="ARBA00012715"/>
    </source>
</evidence>
<dbReference type="EMBL" id="CAJHIA010000002">
    <property type="protein sequence ID" value="CAD6440147.1"/>
    <property type="molecule type" value="Genomic_DNA"/>
</dbReference>
<evidence type="ECO:0000256" key="3">
    <source>
        <dbReference type="ARBA" id="ARBA00008085"/>
    </source>
</evidence>
<comment type="caution">
    <text evidence="10">The sequence shown here is derived from an EMBL/GenBank/DDBJ whole genome shotgun (WGS) entry which is preliminary data.</text>
</comment>
<dbReference type="GO" id="GO:0005525">
    <property type="term" value="F:GTP binding"/>
    <property type="evidence" value="ECO:0007669"/>
    <property type="project" value="TreeGrafter"/>
</dbReference>
<dbReference type="GO" id="GO:0046654">
    <property type="term" value="P:tetrahydrofolate biosynthetic process"/>
    <property type="evidence" value="ECO:0007669"/>
    <property type="project" value="InterPro"/>
</dbReference>
<organism evidence="10 11">
    <name type="scientific">Sclerotinia trifoliorum</name>
    <dbReference type="NCBI Taxonomy" id="28548"/>
    <lineage>
        <taxon>Eukaryota</taxon>
        <taxon>Fungi</taxon>
        <taxon>Dikarya</taxon>
        <taxon>Ascomycota</taxon>
        <taxon>Pezizomycotina</taxon>
        <taxon>Leotiomycetes</taxon>
        <taxon>Helotiales</taxon>
        <taxon>Sclerotiniaceae</taxon>
        <taxon>Sclerotinia</taxon>
    </lineage>
</organism>
<dbReference type="OrthoDB" id="4966at2759"/>
<dbReference type="HAMAP" id="MF_00223">
    <property type="entry name" value="FolE"/>
    <property type="match status" value="1"/>
</dbReference>
<comment type="pathway">
    <text evidence="2">Cofactor biosynthesis; 7,8-dihydroneopterin triphosphate biosynthesis; 7,8-dihydroneopterin triphosphate from GTP: step 1/1.</text>
</comment>
<dbReference type="PROSITE" id="PS00860">
    <property type="entry name" value="GTP_CYCLOHYDROL_1_2"/>
    <property type="match status" value="1"/>
</dbReference>
<dbReference type="FunFam" id="3.30.1130.10:FF:000001">
    <property type="entry name" value="GTP cyclohydrolase 1"/>
    <property type="match status" value="1"/>
</dbReference>
<protein>
    <recommendedName>
        <fullName evidence="5">GTP cyclohydrolase 1</fullName>
        <ecNumber evidence="4">3.5.4.16</ecNumber>
    </recommendedName>
    <alternativeName>
        <fullName evidence="8">GTP cyclohydrolase I</fullName>
    </alternativeName>
</protein>
<gene>
    <name evidence="10" type="ORF">SCLTRI_LOCUS762</name>
</gene>
<dbReference type="GO" id="GO:0046656">
    <property type="term" value="P:folic acid biosynthetic process"/>
    <property type="evidence" value="ECO:0007669"/>
    <property type="project" value="UniProtKB-KW"/>
</dbReference>
<proteinExistence type="inferred from homology"/>
<dbReference type="InterPro" id="IPR020602">
    <property type="entry name" value="GTP_CycHdrlase_I_dom"/>
</dbReference>
<dbReference type="NCBIfam" id="NF006825">
    <property type="entry name" value="PRK09347.1-2"/>
    <property type="match status" value="1"/>
</dbReference>
<keyword evidence="11" id="KW-1185">Reference proteome</keyword>
<dbReference type="Gene3D" id="3.30.1130.10">
    <property type="match status" value="1"/>
</dbReference>
<dbReference type="Proteomes" id="UP000624404">
    <property type="component" value="Unassembled WGS sequence"/>
</dbReference>
<reference evidence="10" key="1">
    <citation type="submission" date="2020-10" db="EMBL/GenBank/DDBJ databases">
        <authorList>
            <person name="Kusch S."/>
        </authorList>
    </citation>
    <scope>NUCLEOTIDE SEQUENCE</scope>
    <source>
        <strain evidence="10">SwB9</strain>
    </source>
</reference>
<dbReference type="SUPFAM" id="SSF55620">
    <property type="entry name" value="Tetrahydrobiopterin biosynthesis enzymes-like"/>
    <property type="match status" value="1"/>
</dbReference>
<dbReference type="PANTHER" id="PTHR11109">
    <property type="entry name" value="GTP CYCLOHYDROLASE I"/>
    <property type="match status" value="1"/>
</dbReference>